<dbReference type="InterPro" id="IPR020904">
    <property type="entry name" value="Sc_DH/Rdtase_CS"/>
</dbReference>
<evidence type="ECO:0000313" key="2">
    <source>
        <dbReference type="EMBL" id="MEK0083491.1"/>
    </source>
</evidence>
<dbReference type="NCBIfam" id="NF005559">
    <property type="entry name" value="PRK07231.1"/>
    <property type="match status" value="1"/>
</dbReference>
<dbReference type="GO" id="GO:0047936">
    <property type="term" value="F:glucose 1-dehydrogenase [NAD(P)+] activity"/>
    <property type="evidence" value="ECO:0007669"/>
    <property type="project" value="UniProtKB-EC"/>
</dbReference>
<dbReference type="Proteomes" id="UP001375743">
    <property type="component" value="Unassembled WGS sequence"/>
</dbReference>
<dbReference type="PRINTS" id="PR00081">
    <property type="entry name" value="GDHRDH"/>
</dbReference>
<protein>
    <submittedName>
        <fullName evidence="2">Glucose 1-dehydrogenase</fullName>
        <ecNumber evidence="2">1.1.1.47</ecNumber>
    </submittedName>
</protein>
<dbReference type="InterPro" id="IPR036291">
    <property type="entry name" value="NAD(P)-bd_dom_sf"/>
</dbReference>
<accession>A0ABU8XRI3</accession>
<dbReference type="PANTHER" id="PTHR42760">
    <property type="entry name" value="SHORT-CHAIN DEHYDROGENASES/REDUCTASES FAMILY MEMBER"/>
    <property type="match status" value="1"/>
</dbReference>
<sequence length="256" mass="26155">MSISADLRGKVALVTGASGGLGSRFAQVLAANGAAVALAARRVDRLEALARAIAAAGGRALPVAMDVTDDASVAAAFEAAQAALGPVDILVNNSGIAGRGVPMREVPPAEFAAVLEVNLTGAYRVAREAALRLIAAGREGSIVNIASILGLRVGSGVGAYAASKAGLVQLTRAMALEWARHDIRVNALAPGYVLTDLNRDFFASEAGKAMIRRIPQRRLGELADLDGPLLLLASDASRYMTGTVLVVDGGHLQAGL</sequence>
<dbReference type="PROSITE" id="PS00061">
    <property type="entry name" value="ADH_SHORT"/>
    <property type="match status" value="1"/>
</dbReference>
<dbReference type="Pfam" id="PF13561">
    <property type="entry name" value="adh_short_C2"/>
    <property type="match status" value="1"/>
</dbReference>
<comment type="similarity">
    <text evidence="1">Belongs to the short-chain dehydrogenases/reductases (SDR) family.</text>
</comment>
<dbReference type="Gene3D" id="3.40.50.720">
    <property type="entry name" value="NAD(P)-binding Rossmann-like Domain"/>
    <property type="match status" value="1"/>
</dbReference>
<proteinExistence type="inferred from homology"/>
<dbReference type="EC" id="1.1.1.47" evidence="2"/>
<dbReference type="RefSeq" id="WP_418159339.1">
    <property type="nucleotide sequence ID" value="NZ_JBBLZC010000008.1"/>
</dbReference>
<dbReference type="EMBL" id="JBBLZC010000008">
    <property type="protein sequence ID" value="MEK0083491.1"/>
    <property type="molecule type" value="Genomic_DNA"/>
</dbReference>
<organism evidence="2 3">
    <name type="scientific">Benzoatithermus flavus</name>
    <dbReference type="NCBI Taxonomy" id="3108223"/>
    <lineage>
        <taxon>Bacteria</taxon>
        <taxon>Pseudomonadati</taxon>
        <taxon>Pseudomonadota</taxon>
        <taxon>Alphaproteobacteria</taxon>
        <taxon>Geminicoccales</taxon>
        <taxon>Geminicoccaceae</taxon>
        <taxon>Benzoatithermus</taxon>
    </lineage>
</organism>
<name>A0ABU8XRI3_9PROT</name>
<dbReference type="InterPro" id="IPR002347">
    <property type="entry name" value="SDR_fam"/>
</dbReference>
<evidence type="ECO:0000313" key="3">
    <source>
        <dbReference type="Proteomes" id="UP001375743"/>
    </source>
</evidence>
<dbReference type="PRINTS" id="PR00080">
    <property type="entry name" value="SDRFAMILY"/>
</dbReference>
<comment type="caution">
    <text evidence="2">The sequence shown here is derived from an EMBL/GenBank/DDBJ whole genome shotgun (WGS) entry which is preliminary data.</text>
</comment>
<dbReference type="SUPFAM" id="SSF51735">
    <property type="entry name" value="NAD(P)-binding Rossmann-fold domains"/>
    <property type="match status" value="1"/>
</dbReference>
<gene>
    <name evidence="2" type="ORF">U1T56_10035</name>
</gene>
<reference evidence="2 3" key="1">
    <citation type="submission" date="2024-01" db="EMBL/GenBank/DDBJ databases">
        <title>Multi-omics insights into the function and evolution of sodium benzoate biodegradation pathways in Benzoatithermus flavus gen. nov., sp. nov. from hot spring.</title>
        <authorList>
            <person name="Hu C.-J."/>
            <person name="Li W.-J."/>
        </authorList>
    </citation>
    <scope>NUCLEOTIDE SEQUENCE [LARGE SCALE GENOMIC DNA]</scope>
    <source>
        <strain evidence="2 3">SYSU G07066</strain>
    </source>
</reference>
<keyword evidence="3" id="KW-1185">Reference proteome</keyword>
<evidence type="ECO:0000256" key="1">
    <source>
        <dbReference type="ARBA" id="ARBA00006484"/>
    </source>
</evidence>
<keyword evidence="2" id="KW-0560">Oxidoreductase</keyword>
<dbReference type="PANTHER" id="PTHR42760:SF135">
    <property type="entry name" value="BLL7886 PROTEIN"/>
    <property type="match status" value="1"/>
</dbReference>